<dbReference type="EMBL" id="JAAFGW010000050">
    <property type="protein sequence ID" value="NDP47704.1"/>
    <property type="molecule type" value="Genomic_DNA"/>
</dbReference>
<evidence type="ECO:0000313" key="2">
    <source>
        <dbReference type="Proteomes" id="UP000483432"/>
    </source>
</evidence>
<dbReference type="Proteomes" id="UP000483432">
    <property type="component" value="Unassembled WGS sequence"/>
</dbReference>
<evidence type="ECO:0000313" key="1">
    <source>
        <dbReference type="EMBL" id="NDP47704.1"/>
    </source>
</evidence>
<dbReference type="Pfam" id="PF16290">
    <property type="entry name" value="DUF4936"/>
    <property type="match status" value="1"/>
</dbReference>
<reference evidence="1 2" key="1">
    <citation type="submission" date="2019-09" db="EMBL/GenBank/DDBJ databases">
        <title>H2 Metabolism Revealed by Metagenomic Analysis in Subglacial Sediment of East Antarctica.</title>
        <authorList>
            <person name="Yang Z."/>
            <person name="Zhang Y."/>
            <person name="Lv Y."/>
            <person name="Yan W."/>
            <person name="Xiao X."/>
            <person name="Sun B."/>
            <person name="Ma H."/>
        </authorList>
    </citation>
    <scope>NUCLEOTIDE SEQUENCE [LARGE SCALE GENOMIC DNA]</scope>
    <source>
        <strain evidence="1">Bin2_2</strain>
    </source>
</reference>
<organism evidence="1 2">
    <name type="scientific">Sulfuriferula multivorans</name>
    <dbReference type="NCBI Taxonomy" id="1559896"/>
    <lineage>
        <taxon>Bacteria</taxon>
        <taxon>Pseudomonadati</taxon>
        <taxon>Pseudomonadota</taxon>
        <taxon>Betaproteobacteria</taxon>
        <taxon>Nitrosomonadales</taxon>
        <taxon>Sulfuricellaceae</taxon>
        <taxon>Sulfuriferula</taxon>
    </lineage>
</organism>
<sequence length="97" mass="11061">MKCAYVYYRIDPEQASLAATRINALLHAMATHCSQPPRQLARCDDPRTWMEIYEGIADLTTFAVALNVAVQTYNCTEFIHGERHLECFSANKLMYDA</sequence>
<name>A0A7C9NZ77_9PROT</name>
<accession>A0A7C9NZ77</accession>
<protein>
    <submittedName>
        <fullName evidence="1">DUF4936 family protein</fullName>
    </submittedName>
</protein>
<dbReference type="AlphaFoldDB" id="A0A7C9NZ77"/>
<proteinExistence type="predicted"/>
<comment type="caution">
    <text evidence="1">The sequence shown here is derived from an EMBL/GenBank/DDBJ whole genome shotgun (WGS) entry which is preliminary data.</text>
</comment>
<gene>
    <name evidence="1" type="ORF">GZ085_04785</name>
</gene>
<dbReference type="InterPro" id="IPR032556">
    <property type="entry name" value="DUF4936"/>
</dbReference>